<dbReference type="GO" id="GO:0071949">
    <property type="term" value="F:FAD binding"/>
    <property type="evidence" value="ECO:0007669"/>
    <property type="project" value="InterPro"/>
</dbReference>
<reference evidence="1" key="1">
    <citation type="submission" date="2018-04" db="EMBL/GenBank/DDBJ databases">
        <title>Whole genome sequencing of Hypsizygus marmoreus.</title>
        <authorList>
            <person name="Choi I.-G."/>
            <person name="Min B."/>
            <person name="Kim J.-G."/>
            <person name="Kim S."/>
            <person name="Oh Y.-L."/>
            <person name="Kong W.-S."/>
            <person name="Park H."/>
            <person name="Jeong J."/>
            <person name="Song E.-S."/>
        </authorList>
    </citation>
    <scope>NUCLEOTIDE SEQUENCE [LARGE SCALE GENOMIC DNA]</scope>
    <source>
        <strain evidence="1">51987-8</strain>
    </source>
</reference>
<dbReference type="SUPFAM" id="SSF56645">
    <property type="entry name" value="Acyl-CoA dehydrogenase NM domain-like"/>
    <property type="match status" value="1"/>
</dbReference>
<evidence type="ECO:0000313" key="2">
    <source>
        <dbReference type="Proteomes" id="UP000076154"/>
    </source>
</evidence>
<gene>
    <name evidence="1" type="primary">Acox3</name>
    <name evidence="1" type="ORF">Hypma_005413</name>
</gene>
<dbReference type="GO" id="GO:0005504">
    <property type="term" value="F:fatty acid binding"/>
    <property type="evidence" value="ECO:0007669"/>
    <property type="project" value="TreeGrafter"/>
</dbReference>
<evidence type="ECO:0000313" key="1">
    <source>
        <dbReference type="EMBL" id="RDB26712.1"/>
    </source>
</evidence>
<dbReference type="Proteomes" id="UP000076154">
    <property type="component" value="Unassembled WGS sequence"/>
</dbReference>
<dbReference type="Gene3D" id="1.20.140.10">
    <property type="entry name" value="Butyryl-CoA Dehydrogenase, subunit A, domain 3"/>
    <property type="match status" value="1"/>
</dbReference>
<dbReference type="GO" id="GO:0003997">
    <property type="term" value="F:acyl-CoA oxidase activity"/>
    <property type="evidence" value="ECO:0007669"/>
    <property type="project" value="InterPro"/>
</dbReference>
<dbReference type="PANTHER" id="PTHR10909:SF382">
    <property type="entry name" value="ACYL-COENZYME A OXIDASE"/>
    <property type="match status" value="1"/>
</dbReference>
<protein>
    <submittedName>
        <fullName evidence="1">Peroxisomal acyl-coenzyme A oxidase 3</fullName>
    </submittedName>
</protein>
<dbReference type="GO" id="GO:0005777">
    <property type="term" value="C:peroxisome"/>
    <property type="evidence" value="ECO:0007669"/>
    <property type="project" value="InterPro"/>
</dbReference>
<keyword evidence="2" id="KW-1185">Reference proteome</keyword>
<sequence>MEYAYLSRSPFPPQVSEELFQRAISRSSIHPLLDKPQAGKLLPIPLIDASLGRISNLMAVYVYQITLDMMRELHVSQPFWESQSCMIHWFSAKHPYRIAMSNELHLHPLFQTKVELLTPDERVALSYKRARLLLQTYRLTPSDVQFCSPKFWSLMMDPICSLDIAMFTILAAHVGLTIGTLSRHLKKRPDFKPLVDRLLRLDTVGIYLLTERGHGLDAFNIETTATKTADGYILHTPREEAAKFMPASTPSFGIPKVALVMARLIVNGEDRGSRFFVVPICNEREMYYGVHSVRLPPRSGTGPLDFSITSFDHVHLPPTALVASDLFDFSTPAHPLEAWWDEIWRIQLGTMAVPAPWISAIKAVAYIGGRYSMHRCLLGKRSEPIPILTFRTQQWPVVHATAVGAVMGNWFPLVIDQAMNRSTDHRVRHAMSVIVKTTVCRHFQRCVPEVAERCGAQGTFEHNYMARIENDGKGVIIAEGDVLTLCIRLFSELLLQRYEVPMPDPGESLLARHAWALLEENKALLKSLKGDHRSDAFNSLILPQSQTVVEAIGHALAYSAALKSDLPQPILDVYECAVIRQDPAWYSEQGGLSRMDQRIHEDAAVTSMLPKLASYLSQLDIDKYVNAPIVSDARWKDYLAALPVHTGNAVPEVEFMQAML</sequence>
<name>A0A369JZE7_HYPMA</name>
<dbReference type="STRING" id="39966.A0A369JZE7"/>
<dbReference type="AlphaFoldDB" id="A0A369JZE7"/>
<dbReference type="InterPro" id="IPR009100">
    <property type="entry name" value="AcylCoA_DH/oxidase_NM_dom_sf"/>
</dbReference>
<proteinExistence type="predicted"/>
<dbReference type="OrthoDB" id="538336at2759"/>
<dbReference type="EMBL" id="LUEZ02000023">
    <property type="protein sequence ID" value="RDB26712.1"/>
    <property type="molecule type" value="Genomic_DNA"/>
</dbReference>
<dbReference type="InParanoid" id="A0A369JZE7"/>
<dbReference type="Gene3D" id="2.40.110.10">
    <property type="entry name" value="Butyryl-CoA Dehydrogenase, subunit A, domain 2"/>
    <property type="match status" value="1"/>
</dbReference>
<accession>A0A369JZE7</accession>
<dbReference type="SUPFAM" id="SSF47203">
    <property type="entry name" value="Acyl-CoA dehydrogenase C-terminal domain-like"/>
    <property type="match status" value="1"/>
</dbReference>
<dbReference type="InterPro" id="IPR036250">
    <property type="entry name" value="AcylCo_DH-like_C"/>
</dbReference>
<comment type="caution">
    <text evidence="1">The sequence shown here is derived from an EMBL/GenBank/DDBJ whole genome shotgun (WGS) entry which is preliminary data.</text>
</comment>
<dbReference type="InterPro" id="IPR046373">
    <property type="entry name" value="Acyl-CoA_Oxase/DH_mid-dom_sf"/>
</dbReference>
<dbReference type="InterPro" id="IPR012258">
    <property type="entry name" value="Acyl-CoA_oxidase"/>
</dbReference>
<dbReference type="GO" id="GO:0033540">
    <property type="term" value="P:fatty acid beta-oxidation using acyl-CoA oxidase"/>
    <property type="evidence" value="ECO:0007669"/>
    <property type="project" value="TreeGrafter"/>
</dbReference>
<organism evidence="1 2">
    <name type="scientific">Hypsizygus marmoreus</name>
    <name type="common">White beech mushroom</name>
    <name type="synonym">Agaricus marmoreus</name>
    <dbReference type="NCBI Taxonomy" id="39966"/>
    <lineage>
        <taxon>Eukaryota</taxon>
        <taxon>Fungi</taxon>
        <taxon>Dikarya</taxon>
        <taxon>Basidiomycota</taxon>
        <taxon>Agaricomycotina</taxon>
        <taxon>Agaricomycetes</taxon>
        <taxon>Agaricomycetidae</taxon>
        <taxon>Agaricales</taxon>
        <taxon>Tricholomatineae</taxon>
        <taxon>Lyophyllaceae</taxon>
        <taxon>Hypsizygus</taxon>
    </lineage>
</organism>
<dbReference type="GO" id="GO:0055088">
    <property type="term" value="P:lipid homeostasis"/>
    <property type="evidence" value="ECO:0007669"/>
    <property type="project" value="TreeGrafter"/>
</dbReference>
<dbReference type="PANTHER" id="PTHR10909">
    <property type="entry name" value="ELECTRON TRANSPORT OXIDOREDUCTASE"/>
    <property type="match status" value="1"/>
</dbReference>